<protein>
    <submittedName>
        <fullName evidence="2">OLC1v1033711C1</fullName>
    </submittedName>
</protein>
<dbReference type="GO" id="GO:0055028">
    <property type="term" value="C:cortical microtubule"/>
    <property type="evidence" value="ECO:0007669"/>
    <property type="project" value="TreeGrafter"/>
</dbReference>
<feature type="compositionally biased region" description="Polar residues" evidence="1">
    <location>
        <begin position="325"/>
        <end position="354"/>
    </location>
</feature>
<organism evidence="2 3">
    <name type="scientific">Oldenlandia corymbosa var. corymbosa</name>
    <dbReference type="NCBI Taxonomy" id="529605"/>
    <lineage>
        <taxon>Eukaryota</taxon>
        <taxon>Viridiplantae</taxon>
        <taxon>Streptophyta</taxon>
        <taxon>Embryophyta</taxon>
        <taxon>Tracheophyta</taxon>
        <taxon>Spermatophyta</taxon>
        <taxon>Magnoliopsida</taxon>
        <taxon>eudicotyledons</taxon>
        <taxon>Gunneridae</taxon>
        <taxon>Pentapetalae</taxon>
        <taxon>asterids</taxon>
        <taxon>lamiids</taxon>
        <taxon>Gentianales</taxon>
        <taxon>Rubiaceae</taxon>
        <taxon>Rubioideae</taxon>
        <taxon>Spermacoceae</taxon>
        <taxon>Hedyotis-Oldenlandia complex</taxon>
        <taxon>Oldenlandia</taxon>
    </lineage>
</organism>
<evidence type="ECO:0000313" key="2">
    <source>
        <dbReference type="EMBL" id="CAI9097316.1"/>
    </source>
</evidence>
<feature type="compositionally biased region" description="Low complexity" evidence="1">
    <location>
        <begin position="417"/>
        <end position="430"/>
    </location>
</feature>
<dbReference type="PANTHER" id="PTHR31949:SF15">
    <property type="entry name" value="ENDOCHITINASE A-LIKE ISOFORM X1"/>
    <property type="match status" value="1"/>
</dbReference>
<feature type="region of interest" description="Disordered" evidence="1">
    <location>
        <begin position="407"/>
        <end position="433"/>
    </location>
</feature>
<feature type="compositionally biased region" description="Low complexity" evidence="1">
    <location>
        <begin position="462"/>
        <end position="489"/>
    </location>
</feature>
<feature type="region of interest" description="Disordered" evidence="1">
    <location>
        <begin position="133"/>
        <end position="367"/>
    </location>
</feature>
<accession>A0AAV1CP05</accession>
<reference evidence="2" key="1">
    <citation type="submission" date="2023-03" db="EMBL/GenBank/DDBJ databases">
        <authorList>
            <person name="Julca I."/>
        </authorList>
    </citation>
    <scope>NUCLEOTIDE SEQUENCE</scope>
</reference>
<feature type="compositionally biased region" description="Low complexity" evidence="1">
    <location>
        <begin position="236"/>
        <end position="272"/>
    </location>
</feature>
<dbReference type="GO" id="GO:0043622">
    <property type="term" value="P:cortical microtubule organization"/>
    <property type="evidence" value="ECO:0007669"/>
    <property type="project" value="TreeGrafter"/>
</dbReference>
<sequence>MAASVQSRHQDRSRGMVMNSEVDGDLPMFLEIRKRGKESSNGFVHLHKMPDGFDDSPAPNPDCLEISDLTQLIMNPADNFLDAESQKSDHDWLLTPPRTPSMPLMEISDPNGGNQITNSSAVPTAQISKLENPLDVPSSVNDTSAVQPINSITDGSSVSTNRKPSSARQKSTASRSATPTARSTVPTASRPSRSSTPTSRGTAASSKPAASSARSSTPTRINARSATPPARPLLPSTSSNKSASRSSTPTLRSSNSSSGTTTSSAPSARSSSLIKTVPAMSRNTGGPRIGIVPIVKSRPKASSEAAPVTSSDAPSNLKAMPKRATSASRGRSTAYNSLFSSSNTTTAKQRQKSCSPARGRIKDGALDAGKTVLSRSRGYSNGSDDVNPVLMGTQMVERVVNMRKLAPPKYDNDYSHDNSSGKSSSQDNSGFGRSLSKKSLEMAIRHMDIRRSISGNLKTIVTSGSASSSSSSRRAGSSKTSTTTSASDSPLATCSNTSSEPSVHNISHVLDMNDMDIYDLPN</sequence>
<proteinExistence type="predicted"/>
<feature type="compositionally biased region" description="Polar residues" evidence="1">
    <location>
        <begin position="138"/>
        <end position="181"/>
    </location>
</feature>
<feature type="region of interest" description="Disordered" evidence="1">
    <location>
        <begin position="1"/>
        <end position="20"/>
    </location>
</feature>
<gene>
    <name evidence="2" type="ORF">OLC1_LOCUS7837</name>
</gene>
<keyword evidence="3" id="KW-1185">Reference proteome</keyword>
<evidence type="ECO:0000313" key="3">
    <source>
        <dbReference type="Proteomes" id="UP001161247"/>
    </source>
</evidence>
<dbReference type="EMBL" id="OX459120">
    <property type="protein sequence ID" value="CAI9097316.1"/>
    <property type="molecule type" value="Genomic_DNA"/>
</dbReference>
<feature type="compositionally biased region" description="Low complexity" evidence="1">
    <location>
        <begin position="182"/>
        <end position="220"/>
    </location>
</feature>
<feature type="region of interest" description="Disordered" evidence="1">
    <location>
        <begin position="461"/>
        <end position="507"/>
    </location>
</feature>
<evidence type="ECO:0000256" key="1">
    <source>
        <dbReference type="SAM" id="MobiDB-lite"/>
    </source>
</evidence>
<name>A0AAV1CP05_OLDCO</name>
<feature type="compositionally biased region" description="Polar residues" evidence="1">
    <location>
        <begin position="490"/>
        <end position="505"/>
    </location>
</feature>
<dbReference type="AlphaFoldDB" id="A0AAV1CP05"/>
<dbReference type="Proteomes" id="UP001161247">
    <property type="component" value="Chromosome 3"/>
</dbReference>
<dbReference type="PANTHER" id="PTHR31949">
    <property type="entry name" value="GASTRIC MUCIN-LIKE PROTEIN"/>
    <property type="match status" value="1"/>
</dbReference>
<feature type="region of interest" description="Disordered" evidence="1">
    <location>
        <begin position="97"/>
        <end position="119"/>
    </location>
</feature>